<dbReference type="InterPro" id="IPR050984">
    <property type="entry name" value="Gfo/Idh/MocA_domain"/>
</dbReference>
<reference evidence="5 6" key="1">
    <citation type="submission" date="2016-11" db="EMBL/GenBank/DDBJ databases">
        <authorList>
            <person name="Jaros S."/>
            <person name="Januszkiewicz K."/>
            <person name="Wedrychowicz H."/>
        </authorList>
    </citation>
    <scope>NUCLEOTIDE SEQUENCE [LARGE SCALE GENOMIC DNA]</scope>
    <source>
        <strain evidence="5 6">DSM 28715</strain>
    </source>
</reference>
<dbReference type="PANTHER" id="PTHR22604:SF105">
    <property type="entry name" value="TRANS-1,2-DIHYDROBENZENE-1,2-DIOL DEHYDROGENASE"/>
    <property type="match status" value="1"/>
</dbReference>
<sequence length="326" mass="35598">MAFRWGILGAGKFARQHMGPAIHAANGNSLVGLATSTASKAEPFEAFATGLEVFSDYDALLDSPDIDAVYIPLPNHLHVPWTIKALEAGKHVLCEKPIALQADQFDALINARDRSGKHAAEALMIAHHPQFTRAQELVQSGAIGKLRHVDAVFSYNNAGDTTNIRHDPAKGGGGLYDIGVYTCSAARLVSGEDPNEITLSRMEKENSVDVYAQFAAEFPSFSMSSMVSMRLHNRQEVVFHGDQGWLKLSCPFNANVYDVSELILETAVGSRIQERWPSVNQYVLQVENFAKTAQSGAEYPCPLEFSRGTQNMLDMIFEAHGPHPAG</sequence>
<keyword evidence="6" id="KW-1185">Reference proteome</keyword>
<dbReference type="InterPro" id="IPR055170">
    <property type="entry name" value="GFO_IDH_MocA-like_dom"/>
</dbReference>
<feature type="domain" description="GFO/IDH/MocA-like oxidoreductase" evidence="4">
    <location>
        <begin position="131"/>
        <end position="246"/>
    </location>
</feature>
<dbReference type="OrthoDB" id="9815825at2"/>
<comment type="similarity">
    <text evidence="1">Belongs to the Gfo/Idh/MocA family.</text>
</comment>
<organism evidence="5 6">
    <name type="scientific">Cognatiyoonia sediminum</name>
    <dbReference type="NCBI Taxonomy" id="1508389"/>
    <lineage>
        <taxon>Bacteria</taxon>
        <taxon>Pseudomonadati</taxon>
        <taxon>Pseudomonadota</taxon>
        <taxon>Alphaproteobacteria</taxon>
        <taxon>Rhodobacterales</taxon>
        <taxon>Paracoccaceae</taxon>
        <taxon>Cognatiyoonia</taxon>
    </lineage>
</organism>
<evidence type="ECO:0000259" key="4">
    <source>
        <dbReference type="Pfam" id="PF22725"/>
    </source>
</evidence>
<evidence type="ECO:0000256" key="2">
    <source>
        <dbReference type="ARBA" id="ARBA00023002"/>
    </source>
</evidence>
<dbReference type="InterPro" id="IPR036291">
    <property type="entry name" value="NAD(P)-bd_dom_sf"/>
</dbReference>
<gene>
    <name evidence="5" type="ORF">SAMN05444003_1127</name>
</gene>
<feature type="domain" description="Gfo/Idh/MocA-like oxidoreductase N-terminal" evidence="3">
    <location>
        <begin position="3"/>
        <end position="117"/>
    </location>
</feature>
<evidence type="ECO:0000313" key="5">
    <source>
        <dbReference type="EMBL" id="SHG83176.1"/>
    </source>
</evidence>
<dbReference type="InterPro" id="IPR000683">
    <property type="entry name" value="Gfo/Idh/MocA-like_OxRdtase_N"/>
</dbReference>
<name>A0A1M5N0S8_9RHOB</name>
<dbReference type="STRING" id="1508389.SAMN05444003_1127"/>
<protein>
    <submittedName>
        <fullName evidence="5">Predicted dehydrogenase</fullName>
    </submittedName>
</protein>
<dbReference type="RefSeq" id="WP_072899853.1">
    <property type="nucleotide sequence ID" value="NZ_FQXB01000001.1"/>
</dbReference>
<dbReference type="Pfam" id="PF01408">
    <property type="entry name" value="GFO_IDH_MocA"/>
    <property type="match status" value="1"/>
</dbReference>
<dbReference type="GO" id="GO:0016491">
    <property type="term" value="F:oxidoreductase activity"/>
    <property type="evidence" value="ECO:0007669"/>
    <property type="project" value="UniProtKB-KW"/>
</dbReference>
<dbReference type="GO" id="GO:0000166">
    <property type="term" value="F:nucleotide binding"/>
    <property type="evidence" value="ECO:0007669"/>
    <property type="project" value="InterPro"/>
</dbReference>
<dbReference type="PANTHER" id="PTHR22604">
    <property type="entry name" value="OXIDOREDUCTASES"/>
    <property type="match status" value="1"/>
</dbReference>
<dbReference type="SUPFAM" id="SSF55347">
    <property type="entry name" value="Glyceraldehyde-3-phosphate dehydrogenase-like, C-terminal domain"/>
    <property type="match status" value="1"/>
</dbReference>
<accession>A0A1M5N0S8</accession>
<dbReference type="Gene3D" id="3.40.50.720">
    <property type="entry name" value="NAD(P)-binding Rossmann-like Domain"/>
    <property type="match status" value="1"/>
</dbReference>
<dbReference type="Gene3D" id="3.30.360.10">
    <property type="entry name" value="Dihydrodipicolinate Reductase, domain 2"/>
    <property type="match status" value="1"/>
</dbReference>
<dbReference type="Pfam" id="PF22725">
    <property type="entry name" value="GFO_IDH_MocA_C3"/>
    <property type="match status" value="1"/>
</dbReference>
<proteinExistence type="inferred from homology"/>
<evidence type="ECO:0000259" key="3">
    <source>
        <dbReference type="Pfam" id="PF01408"/>
    </source>
</evidence>
<dbReference type="AlphaFoldDB" id="A0A1M5N0S8"/>
<evidence type="ECO:0000313" key="6">
    <source>
        <dbReference type="Proteomes" id="UP000184074"/>
    </source>
</evidence>
<dbReference type="EMBL" id="FQXB01000001">
    <property type="protein sequence ID" value="SHG83176.1"/>
    <property type="molecule type" value="Genomic_DNA"/>
</dbReference>
<dbReference type="SUPFAM" id="SSF51735">
    <property type="entry name" value="NAD(P)-binding Rossmann-fold domains"/>
    <property type="match status" value="1"/>
</dbReference>
<evidence type="ECO:0000256" key="1">
    <source>
        <dbReference type="ARBA" id="ARBA00010928"/>
    </source>
</evidence>
<keyword evidence="2" id="KW-0560">Oxidoreductase</keyword>
<dbReference type="Proteomes" id="UP000184074">
    <property type="component" value="Unassembled WGS sequence"/>
</dbReference>